<proteinExistence type="inferred from homology"/>
<evidence type="ECO:0000256" key="3">
    <source>
        <dbReference type="ARBA" id="ARBA00008343"/>
    </source>
</evidence>
<dbReference type="Gene3D" id="3.90.79.10">
    <property type="entry name" value="Nucleoside Triphosphate Pyrophosphohydrolase"/>
    <property type="match status" value="1"/>
</dbReference>
<dbReference type="Proteomes" id="UP000824259">
    <property type="component" value="Unassembled WGS sequence"/>
</dbReference>
<comment type="cofactor">
    <cofactor evidence="14">
        <name>[4Fe-4S] cluster</name>
        <dbReference type="ChEBI" id="CHEBI:49883"/>
    </cofactor>
    <text evidence="14">Binds 1 [4Fe-4S] cluster.</text>
</comment>
<dbReference type="AlphaFoldDB" id="A0A9D2RJA8"/>
<evidence type="ECO:0000256" key="6">
    <source>
        <dbReference type="ARBA" id="ARBA00022485"/>
    </source>
</evidence>
<evidence type="ECO:0000256" key="7">
    <source>
        <dbReference type="ARBA" id="ARBA00022723"/>
    </source>
</evidence>
<dbReference type="InterPro" id="IPR029119">
    <property type="entry name" value="MutY_C"/>
</dbReference>
<keyword evidence="8 14" id="KW-0227">DNA damage</keyword>
<keyword evidence="13 14" id="KW-0326">Glycosidase</keyword>
<dbReference type="InterPro" id="IPR044298">
    <property type="entry name" value="MIG/MutY"/>
</dbReference>
<dbReference type="GO" id="GO:0006284">
    <property type="term" value="P:base-excision repair"/>
    <property type="evidence" value="ECO:0007669"/>
    <property type="project" value="UniProtKB-UniRule"/>
</dbReference>
<dbReference type="GO" id="GO:0032357">
    <property type="term" value="F:oxidized purine DNA binding"/>
    <property type="evidence" value="ECO:0007669"/>
    <property type="project" value="TreeGrafter"/>
</dbReference>
<dbReference type="EC" id="3.2.2.31" evidence="4 14"/>
<dbReference type="GO" id="GO:0035485">
    <property type="term" value="F:adenine/guanine mispair binding"/>
    <property type="evidence" value="ECO:0007669"/>
    <property type="project" value="TreeGrafter"/>
</dbReference>
<dbReference type="EMBL" id="DWYR01000019">
    <property type="protein sequence ID" value="HJA99243.1"/>
    <property type="molecule type" value="Genomic_DNA"/>
</dbReference>
<dbReference type="SUPFAM" id="SSF48150">
    <property type="entry name" value="DNA-glycosylase"/>
    <property type="match status" value="1"/>
</dbReference>
<dbReference type="SUPFAM" id="SSF55811">
    <property type="entry name" value="Nudix"/>
    <property type="match status" value="1"/>
</dbReference>
<dbReference type="Gene3D" id="1.10.340.30">
    <property type="entry name" value="Hypothetical protein, domain 2"/>
    <property type="match status" value="1"/>
</dbReference>
<dbReference type="Gene3D" id="1.10.1670.10">
    <property type="entry name" value="Helix-hairpin-Helix base-excision DNA repair enzymes (C-terminal)"/>
    <property type="match status" value="1"/>
</dbReference>
<dbReference type="InterPro" id="IPR005760">
    <property type="entry name" value="A/G_AdeGlyc_MutY"/>
</dbReference>
<keyword evidence="7" id="KW-0479">Metal-binding</keyword>
<dbReference type="Pfam" id="PF00730">
    <property type="entry name" value="HhH-GPD"/>
    <property type="match status" value="1"/>
</dbReference>
<dbReference type="InterPro" id="IPR003265">
    <property type="entry name" value="HhH-GPD_domain"/>
</dbReference>
<reference evidence="16" key="2">
    <citation type="submission" date="2021-04" db="EMBL/GenBank/DDBJ databases">
        <authorList>
            <person name="Gilroy R."/>
        </authorList>
    </citation>
    <scope>NUCLEOTIDE SEQUENCE</scope>
    <source>
        <strain evidence="16">CHK169-11906</strain>
    </source>
</reference>
<evidence type="ECO:0000256" key="4">
    <source>
        <dbReference type="ARBA" id="ARBA00012045"/>
    </source>
</evidence>
<dbReference type="FunFam" id="1.10.340.30:FF:000002">
    <property type="entry name" value="Adenine DNA glycosylase"/>
    <property type="match status" value="1"/>
</dbReference>
<dbReference type="GO" id="GO:0034039">
    <property type="term" value="F:8-oxo-7,8-dihydroguanine DNA N-glycosylase activity"/>
    <property type="evidence" value="ECO:0007669"/>
    <property type="project" value="TreeGrafter"/>
</dbReference>
<evidence type="ECO:0000313" key="16">
    <source>
        <dbReference type="EMBL" id="HJA99243.1"/>
    </source>
</evidence>
<keyword evidence="6" id="KW-0004">4Fe-4S</keyword>
<evidence type="ECO:0000256" key="13">
    <source>
        <dbReference type="ARBA" id="ARBA00023295"/>
    </source>
</evidence>
<dbReference type="GO" id="GO:0051539">
    <property type="term" value="F:4 iron, 4 sulfur cluster binding"/>
    <property type="evidence" value="ECO:0007669"/>
    <property type="project" value="UniProtKB-UniRule"/>
</dbReference>
<keyword evidence="11" id="KW-0411">Iron-sulfur</keyword>
<dbReference type="CDD" id="cd00056">
    <property type="entry name" value="ENDO3c"/>
    <property type="match status" value="1"/>
</dbReference>
<dbReference type="CDD" id="cd03431">
    <property type="entry name" value="NUDIX_DNA_Glycosylase_C-MutY"/>
    <property type="match status" value="1"/>
</dbReference>
<evidence type="ECO:0000313" key="17">
    <source>
        <dbReference type="Proteomes" id="UP000824259"/>
    </source>
</evidence>
<dbReference type="PROSITE" id="PS01155">
    <property type="entry name" value="ENDONUCLEASE_III_2"/>
    <property type="match status" value="1"/>
</dbReference>
<evidence type="ECO:0000256" key="11">
    <source>
        <dbReference type="ARBA" id="ARBA00023014"/>
    </source>
</evidence>
<sequence length="360" mass="41604">MKKYRQTGPSTVDSEYSALLLSWYALQGRDLPWRCTRDPYRIWISEVILQQTRVAQGTAYYLRFMERFPDVAALAGASEDEVLKCWQGLGYYSRARNLHAAARRIVSCFDGVFPVEYADVRSLPGIGDYTASAICSIAYDAPYAVLDGNVFRVLSRLFDLDWPIDTTAGRRAFLQLAEAMLDQTRPGLYNQAVMDFGAICCLPVQPHCTDCPLQARCLSFAAGHVSVRPVKRIRAKVEPRYFNYLIIECGSELLLHRREGKDIWRGLYEFPLIETSQPMEYLELVRTEPFHALFEDVEEWQFLESTLMPIHQLSHQAIHAVFYRIKVDQWSEAMRRLCVVDRSRLDDYAVPRLIERYLSR</sequence>
<dbReference type="InterPro" id="IPR023170">
    <property type="entry name" value="HhH_base_excis_C"/>
</dbReference>
<dbReference type="GO" id="GO:0046872">
    <property type="term" value="F:metal ion binding"/>
    <property type="evidence" value="ECO:0007669"/>
    <property type="project" value="UniProtKB-UniRule"/>
</dbReference>
<comment type="caution">
    <text evidence="16">The sequence shown here is derived from an EMBL/GenBank/DDBJ whole genome shotgun (WGS) entry which is preliminary data.</text>
</comment>
<dbReference type="Pfam" id="PF14815">
    <property type="entry name" value="NUDIX_4"/>
    <property type="match status" value="1"/>
</dbReference>
<organism evidence="16 17">
    <name type="scientific">Candidatus Alistipes avicola</name>
    <dbReference type="NCBI Taxonomy" id="2838432"/>
    <lineage>
        <taxon>Bacteria</taxon>
        <taxon>Pseudomonadati</taxon>
        <taxon>Bacteroidota</taxon>
        <taxon>Bacteroidia</taxon>
        <taxon>Bacteroidales</taxon>
        <taxon>Rikenellaceae</taxon>
        <taxon>Alistipes</taxon>
    </lineage>
</organism>
<dbReference type="InterPro" id="IPR015797">
    <property type="entry name" value="NUDIX_hydrolase-like_dom_sf"/>
</dbReference>
<keyword evidence="10 14" id="KW-0408">Iron</keyword>
<dbReference type="SMART" id="SM00478">
    <property type="entry name" value="ENDO3c"/>
    <property type="match status" value="1"/>
</dbReference>
<evidence type="ECO:0000256" key="2">
    <source>
        <dbReference type="ARBA" id="ARBA00002933"/>
    </source>
</evidence>
<name>A0A9D2RJA8_9BACT</name>
<evidence type="ECO:0000256" key="8">
    <source>
        <dbReference type="ARBA" id="ARBA00022763"/>
    </source>
</evidence>
<dbReference type="PANTHER" id="PTHR42944">
    <property type="entry name" value="ADENINE DNA GLYCOSYLASE"/>
    <property type="match status" value="1"/>
</dbReference>
<accession>A0A9D2RJA8</accession>
<dbReference type="NCBIfam" id="TIGR01084">
    <property type="entry name" value="mutY"/>
    <property type="match status" value="1"/>
</dbReference>
<dbReference type="GO" id="GO:0000701">
    <property type="term" value="F:purine-specific mismatch base pair DNA N-glycosylase activity"/>
    <property type="evidence" value="ECO:0007669"/>
    <property type="project" value="UniProtKB-EC"/>
</dbReference>
<evidence type="ECO:0000259" key="15">
    <source>
        <dbReference type="SMART" id="SM00478"/>
    </source>
</evidence>
<evidence type="ECO:0000256" key="9">
    <source>
        <dbReference type="ARBA" id="ARBA00022801"/>
    </source>
</evidence>
<keyword evidence="9" id="KW-0378">Hydrolase</keyword>
<evidence type="ECO:0000256" key="10">
    <source>
        <dbReference type="ARBA" id="ARBA00023004"/>
    </source>
</evidence>
<dbReference type="PANTHER" id="PTHR42944:SF1">
    <property type="entry name" value="ADENINE DNA GLYCOSYLASE"/>
    <property type="match status" value="1"/>
</dbReference>
<dbReference type="InterPro" id="IPR004036">
    <property type="entry name" value="Endonuclease-III-like_CS2"/>
</dbReference>
<comment type="similarity">
    <text evidence="3 14">Belongs to the Nth/MutY family.</text>
</comment>
<feature type="domain" description="HhH-GPD" evidence="15">
    <location>
        <begin position="48"/>
        <end position="199"/>
    </location>
</feature>
<dbReference type="GO" id="GO:0006298">
    <property type="term" value="P:mismatch repair"/>
    <property type="evidence" value="ECO:0007669"/>
    <property type="project" value="TreeGrafter"/>
</dbReference>
<gene>
    <name evidence="16" type="primary">mutY</name>
    <name evidence="16" type="ORF">H9779_06585</name>
</gene>
<keyword evidence="12" id="KW-0234">DNA repair</keyword>
<evidence type="ECO:0000256" key="1">
    <source>
        <dbReference type="ARBA" id="ARBA00000843"/>
    </source>
</evidence>
<evidence type="ECO:0000256" key="12">
    <source>
        <dbReference type="ARBA" id="ARBA00023204"/>
    </source>
</evidence>
<comment type="catalytic activity">
    <reaction evidence="1 14">
        <text>Hydrolyzes free adenine bases from 7,8-dihydro-8-oxoguanine:adenine mismatched double-stranded DNA, leaving an apurinic site.</text>
        <dbReference type="EC" id="3.2.2.31"/>
    </reaction>
</comment>
<protein>
    <recommendedName>
        <fullName evidence="5 14">Adenine DNA glycosylase</fullName>
        <ecNumber evidence="4 14">3.2.2.31</ecNumber>
    </recommendedName>
</protein>
<comment type="function">
    <text evidence="2">Adenine glycosylase active on G-A mispairs. MutY also corrects error-prone DNA synthesis past GO lesions which are due to the oxidatively damaged form of guanine: 7,8-dihydro-8-oxoguanine (8-oxo-dGTP).</text>
</comment>
<evidence type="ECO:0000256" key="14">
    <source>
        <dbReference type="RuleBase" id="RU365096"/>
    </source>
</evidence>
<evidence type="ECO:0000256" key="5">
    <source>
        <dbReference type="ARBA" id="ARBA00022023"/>
    </source>
</evidence>
<reference evidence="16" key="1">
    <citation type="journal article" date="2021" name="PeerJ">
        <title>Extensive microbial diversity within the chicken gut microbiome revealed by metagenomics and culture.</title>
        <authorList>
            <person name="Gilroy R."/>
            <person name="Ravi A."/>
            <person name="Getino M."/>
            <person name="Pursley I."/>
            <person name="Horton D.L."/>
            <person name="Alikhan N.F."/>
            <person name="Baker D."/>
            <person name="Gharbi K."/>
            <person name="Hall N."/>
            <person name="Watson M."/>
            <person name="Adriaenssens E.M."/>
            <person name="Foster-Nyarko E."/>
            <person name="Jarju S."/>
            <person name="Secka A."/>
            <person name="Antonio M."/>
            <person name="Oren A."/>
            <person name="Chaudhuri R.R."/>
            <person name="La Ragione R."/>
            <person name="Hildebrand F."/>
            <person name="Pallen M.J."/>
        </authorList>
    </citation>
    <scope>NUCLEOTIDE SEQUENCE</scope>
    <source>
        <strain evidence="16">CHK169-11906</strain>
    </source>
</reference>
<dbReference type="InterPro" id="IPR011257">
    <property type="entry name" value="DNA_glycosylase"/>
</dbReference>